<comment type="caution">
    <text evidence="7">The sequence shown here is derived from an EMBL/GenBank/DDBJ whole genome shotgun (WGS) entry which is preliminary data.</text>
</comment>
<dbReference type="Gene3D" id="3.40.50.300">
    <property type="entry name" value="P-loop containing nucleotide triphosphate hydrolases"/>
    <property type="match status" value="1"/>
</dbReference>
<sequence length="603" mass="70305">MEGFMFNYEKNIKKVNDEIEQVEKKFKIISNLRLFIGLIGILFLIFSVTDKNLYYKISFVFSGIIFLILVMIHKRLNEELEYLKTRLFVINKREDRNRGDWIKFEETGEVFLTDNSNVERNLDILGKDSLYQYLCVASTPEGKKKLAAFLMEQDPKINIISERQEAVKDLLENQDFAIEFEILSMLIDKKNEKTDKKWYESFLRFLEMKEGLMNPFLRISSYIFPILLFLSIGLYIKGVFLIQVPLSLLFIQTISSYFITYRNRKITNCLFRFCTGIDNYVKIVKSIEKTPFKSEYLKGLQKKIGMQGNLSKGIYQLYHLKEALMVRTNPYIHIFLQVLLMYDIHCIKFLEKWKKEYGSSMFDLFQVIGELEALISLSILGVDRDVVFPIIVDNKEPDLEVYEAAHPLIAKEKAISNSFKIEQGIQIITGSNMSGKTTFMRTIGINMVLAYAGAPVCAKEMKLSKMKIFTSMRVMDDVTKGISSFYGEVLRIKEMIEYAKQKKGMMVLIDEIFKGTNSSDRIIGAKEIIKNLNKKHIIALISTHDFELCNLIDERKVKGTNHHFQEYYEEDKICFDYKLRDGKCRTTNAKYILKMAGLLEEKE</sequence>
<keyword evidence="5" id="KW-1133">Transmembrane helix</keyword>
<evidence type="ECO:0000259" key="6">
    <source>
        <dbReference type="SMART" id="SM00534"/>
    </source>
</evidence>
<proteinExistence type="predicted"/>
<evidence type="ECO:0000256" key="4">
    <source>
        <dbReference type="SAM" id="Coils"/>
    </source>
</evidence>
<keyword evidence="1" id="KW-0547">Nucleotide-binding</keyword>
<accession>A0A371AXM8</accession>
<feature type="coiled-coil region" evidence="4">
    <location>
        <begin position="5"/>
        <end position="32"/>
    </location>
</feature>
<dbReference type="GO" id="GO:0005829">
    <property type="term" value="C:cytosol"/>
    <property type="evidence" value="ECO:0007669"/>
    <property type="project" value="TreeGrafter"/>
</dbReference>
<dbReference type="Pfam" id="PF00488">
    <property type="entry name" value="MutS_V"/>
    <property type="match status" value="1"/>
</dbReference>
<evidence type="ECO:0000256" key="2">
    <source>
        <dbReference type="ARBA" id="ARBA00022840"/>
    </source>
</evidence>
<dbReference type="SMART" id="SM00534">
    <property type="entry name" value="MUTSac"/>
    <property type="match status" value="1"/>
</dbReference>
<dbReference type="Gene3D" id="1.10.1420.10">
    <property type="match status" value="1"/>
</dbReference>
<evidence type="ECO:0000313" key="8">
    <source>
        <dbReference type="Proteomes" id="UP000255036"/>
    </source>
</evidence>
<gene>
    <name evidence="7" type="ORF">DWV06_04820</name>
</gene>
<dbReference type="PANTHER" id="PTHR11361">
    <property type="entry name" value="DNA MISMATCH REPAIR PROTEIN MUTS FAMILY MEMBER"/>
    <property type="match status" value="1"/>
</dbReference>
<keyword evidence="5" id="KW-0812">Transmembrane</keyword>
<dbReference type="InterPro" id="IPR036187">
    <property type="entry name" value="DNA_mismatch_repair_MutS_sf"/>
</dbReference>
<dbReference type="EMBL" id="QRCT01000013">
    <property type="protein sequence ID" value="RDU24301.1"/>
    <property type="molecule type" value="Genomic_DNA"/>
</dbReference>
<dbReference type="PANTHER" id="PTHR11361:SF99">
    <property type="entry name" value="DNA MISMATCH REPAIR PROTEIN"/>
    <property type="match status" value="1"/>
</dbReference>
<dbReference type="GO" id="GO:0005524">
    <property type="term" value="F:ATP binding"/>
    <property type="evidence" value="ECO:0007669"/>
    <property type="project" value="UniProtKB-KW"/>
</dbReference>
<dbReference type="Proteomes" id="UP000255036">
    <property type="component" value="Unassembled WGS sequence"/>
</dbReference>
<dbReference type="GO" id="GO:0030983">
    <property type="term" value="F:mismatched DNA binding"/>
    <property type="evidence" value="ECO:0007669"/>
    <property type="project" value="InterPro"/>
</dbReference>
<evidence type="ECO:0000256" key="5">
    <source>
        <dbReference type="SAM" id="Phobius"/>
    </source>
</evidence>
<dbReference type="SUPFAM" id="SSF52540">
    <property type="entry name" value="P-loop containing nucleoside triphosphate hydrolases"/>
    <property type="match status" value="1"/>
</dbReference>
<dbReference type="InterPro" id="IPR027417">
    <property type="entry name" value="P-loop_NTPase"/>
</dbReference>
<feature type="transmembrane region" description="Helical" evidence="5">
    <location>
        <begin position="53"/>
        <end position="72"/>
    </location>
</feature>
<name>A0A371AXM8_9FIRM</name>
<keyword evidence="3" id="KW-0238">DNA-binding</keyword>
<reference evidence="7 8" key="1">
    <citation type="submission" date="2018-07" db="EMBL/GenBank/DDBJ databases">
        <title>Anaerosacharophilus polymeroproducens gen. nov. sp. nov., an anaerobic bacterium isolated from salt field.</title>
        <authorList>
            <person name="Kim W."/>
            <person name="Yang S.-H."/>
            <person name="Oh J."/>
            <person name="Lee J.-H."/>
            <person name="Kwon K.K."/>
        </authorList>
    </citation>
    <scope>NUCLEOTIDE SEQUENCE [LARGE SCALE GENOMIC DNA]</scope>
    <source>
        <strain evidence="7 8">MCWD5</strain>
    </source>
</reference>
<keyword evidence="8" id="KW-1185">Reference proteome</keyword>
<protein>
    <submittedName>
        <fullName evidence="7">Mannonate oxidoreductase</fullName>
    </submittedName>
</protein>
<dbReference type="InterPro" id="IPR045076">
    <property type="entry name" value="MutS"/>
</dbReference>
<dbReference type="SUPFAM" id="SSF48334">
    <property type="entry name" value="DNA repair protein MutS, domain III"/>
    <property type="match status" value="1"/>
</dbReference>
<dbReference type="AlphaFoldDB" id="A0A371AXM8"/>
<evidence type="ECO:0000313" key="7">
    <source>
        <dbReference type="EMBL" id="RDU24301.1"/>
    </source>
</evidence>
<keyword evidence="5" id="KW-0472">Membrane</keyword>
<keyword evidence="2" id="KW-0067">ATP-binding</keyword>
<evidence type="ECO:0000256" key="3">
    <source>
        <dbReference type="ARBA" id="ARBA00023125"/>
    </source>
</evidence>
<evidence type="ECO:0000256" key="1">
    <source>
        <dbReference type="ARBA" id="ARBA00022741"/>
    </source>
</evidence>
<organism evidence="7 8">
    <name type="scientific">Anaerosacchariphilus polymeriproducens</name>
    <dbReference type="NCBI Taxonomy" id="1812858"/>
    <lineage>
        <taxon>Bacteria</taxon>
        <taxon>Bacillati</taxon>
        <taxon>Bacillota</taxon>
        <taxon>Clostridia</taxon>
        <taxon>Lachnospirales</taxon>
        <taxon>Lachnospiraceae</taxon>
        <taxon>Anaerosacchariphilus</taxon>
    </lineage>
</organism>
<dbReference type="GO" id="GO:0006298">
    <property type="term" value="P:mismatch repair"/>
    <property type="evidence" value="ECO:0007669"/>
    <property type="project" value="InterPro"/>
</dbReference>
<keyword evidence="4" id="KW-0175">Coiled coil</keyword>
<feature type="transmembrane region" description="Helical" evidence="5">
    <location>
        <begin position="216"/>
        <end position="236"/>
    </location>
</feature>
<feature type="transmembrane region" description="Helical" evidence="5">
    <location>
        <begin position="28"/>
        <end position="47"/>
    </location>
</feature>
<dbReference type="InterPro" id="IPR000432">
    <property type="entry name" value="DNA_mismatch_repair_MutS_C"/>
</dbReference>
<dbReference type="GO" id="GO:0140664">
    <property type="term" value="F:ATP-dependent DNA damage sensor activity"/>
    <property type="evidence" value="ECO:0007669"/>
    <property type="project" value="InterPro"/>
</dbReference>
<feature type="domain" description="DNA mismatch repair proteins mutS family" evidence="6">
    <location>
        <begin position="423"/>
        <end position="600"/>
    </location>
</feature>